<feature type="domain" description="GHMP kinase C-terminal" evidence="7">
    <location>
        <begin position="352"/>
        <end position="426"/>
    </location>
</feature>
<dbReference type="InterPro" id="IPR013750">
    <property type="entry name" value="GHMP_kinase_C_dom"/>
</dbReference>
<dbReference type="RefSeq" id="WP_119320348.1">
    <property type="nucleotide sequence ID" value="NZ_AP025739.1"/>
</dbReference>
<keyword evidence="2" id="KW-0547">Nucleotide-binding</keyword>
<dbReference type="PRINTS" id="PR00473">
    <property type="entry name" value="GALCTOKINASE"/>
</dbReference>
<dbReference type="Pfam" id="PF00288">
    <property type="entry name" value="GHMP_kinases_N"/>
    <property type="match status" value="1"/>
</dbReference>
<sequence>MQDVSDFTERMRQDTAWRSFLSDQAPDSAVTVTRAPGRIDVMGGVADYSGALVAQATIGEAAIVALTRRTDQIVRIWSVADEGDARPIAEISLDSFSHEGSLRDYSAIRADFQADRDAHWASYVAGCFFVLLAERIAPRFDSGANILLRSDVPAGAGVSSSAAIEVATMQAIGAAYELNFDGVTLASLCQIVENRVVGAPCGVMDQMTSTLGTAGELLLLLCRPYEVHGTKPLPPDVRIYGVNSRIRHSVGGDAYTRARVAAFMGRKLLGVEYLAAIAPKVYRSDHMDRIPETVTGASFLAQYGETDDSVTRIDPETIYPVRAATSHAVFENERVECFVELLSRTEQMASAMNQAGSLMYGSHWSFGQIGLGCPETDLLVNLARDAGASKGVYGAKITGGGCGGTVALLTYGDDGVEAVEEIAARYLAQTGLTAQVFLAGASPGAAAFGPRTISRDLEEN</sequence>
<dbReference type="Gene3D" id="3.30.70.890">
    <property type="entry name" value="GHMP kinase, C-terminal domain"/>
    <property type="match status" value="1"/>
</dbReference>
<dbReference type="Gene3D" id="3.30.230.10">
    <property type="match status" value="1"/>
</dbReference>
<dbReference type="GO" id="GO:0005829">
    <property type="term" value="C:cytosol"/>
    <property type="evidence" value="ECO:0007669"/>
    <property type="project" value="TreeGrafter"/>
</dbReference>
<evidence type="ECO:0000259" key="6">
    <source>
        <dbReference type="Pfam" id="PF00288"/>
    </source>
</evidence>
<gene>
    <name evidence="8" type="primary">galK_1</name>
    <name evidence="8" type="ORF">CCAX7_31320</name>
</gene>
<accession>A0A402CSH2</accession>
<dbReference type="InterPro" id="IPR014721">
    <property type="entry name" value="Ribsml_uS5_D2-typ_fold_subgr"/>
</dbReference>
<keyword evidence="3" id="KW-0418">Kinase</keyword>
<evidence type="ECO:0000313" key="9">
    <source>
        <dbReference type="Proteomes" id="UP000287394"/>
    </source>
</evidence>
<dbReference type="SUPFAM" id="SSF54211">
    <property type="entry name" value="Ribosomal protein S5 domain 2-like"/>
    <property type="match status" value="1"/>
</dbReference>
<evidence type="ECO:0000256" key="1">
    <source>
        <dbReference type="ARBA" id="ARBA00022679"/>
    </source>
</evidence>
<dbReference type="InterPro" id="IPR020568">
    <property type="entry name" value="Ribosomal_Su5_D2-typ_SF"/>
</dbReference>
<dbReference type="SUPFAM" id="SSF55060">
    <property type="entry name" value="GHMP Kinase, C-terminal domain"/>
    <property type="match status" value="1"/>
</dbReference>
<dbReference type="PANTHER" id="PTHR10457">
    <property type="entry name" value="MEVALONATE KINASE/GALACTOKINASE"/>
    <property type="match status" value="1"/>
</dbReference>
<dbReference type="PANTHER" id="PTHR10457:SF35">
    <property type="entry name" value="L-ARABINOKINASE"/>
    <property type="match status" value="1"/>
</dbReference>
<proteinExistence type="predicted"/>
<keyword evidence="5" id="KW-0119">Carbohydrate metabolism</keyword>
<organism evidence="8 9">
    <name type="scientific">Capsulimonas corticalis</name>
    <dbReference type="NCBI Taxonomy" id="2219043"/>
    <lineage>
        <taxon>Bacteria</taxon>
        <taxon>Bacillati</taxon>
        <taxon>Armatimonadota</taxon>
        <taxon>Armatimonadia</taxon>
        <taxon>Capsulimonadales</taxon>
        <taxon>Capsulimonadaceae</taxon>
        <taxon>Capsulimonas</taxon>
    </lineage>
</organism>
<keyword evidence="5" id="KW-0299">Galactose metabolism</keyword>
<dbReference type="KEGG" id="ccot:CCAX7_31320"/>
<dbReference type="GO" id="GO:0004335">
    <property type="term" value="F:galactokinase activity"/>
    <property type="evidence" value="ECO:0007669"/>
    <property type="project" value="InterPro"/>
</dbReference>
<name>A0A402CSH2_9BACT</name>
<dbReference type="AlphaFoldDB" id="A0A402CSH2"/>
<evidence type="ECO:0000256" key="5">
    <source>
        <dbReference type="ARBA" id="ARBA00023144"/>
    </source>
</evidence>
<dbReference type="PIRSF" id="PIRSF000530">
    <property type="entry name" value="Galactokinase"/>
    <property type="match status" value="1"/>
</dbReference>
<evidence type="ECO:0000256" key="3">
    <source>
        <dbReference type="ARBA" id="ARBA00022777"/>
    </source>
</evidence>
<dbReference type="InterPro" id="IPR036554">
    <property type="entry name" value="GHMP_kinase_C_sf"/>
</dbReference>
<dbReference type="Proteomes" id="UP000287394">
    <property type="component" value="Chromosome"/>
</dbReference>
<feature type="domain" description="GHMP kinase N-terminal" evidence="6">
    <location>
        <begin position="133"/>
        <end position="212"/>
    </location>
</feature>
<keyword evidence="4" id="KW-0067">ATP-binding</keyword>
<dbReference type="PRINTS" id="PR00959">
    <property type="entry name" value="MEVGALKINASE"/>
</dbReference>
<keyword evidence="1" id="KW-0808">Transferase</keyword>
<dbReference type="InterPro" id="IPR000705">
    <property type="entry name" value="Galactokinase"/>
</dbReference>
<evidence type="ECO:0000313" key="8">
    <source>
        <dbReference type="EMBL" id="BDI31081.1"/>
    </source>
</evidence>
<protein>
    <submittedName>
        <fullName evidence="8">Galactokinase</fullName>
    </submittedName>
</protein>
<dbReference type="OrthoDB" id="250531at2"/>
<keyword evidence="9" id="KW-1185">Reference proteome</keyword>
<reference evidence="8 9" key="1">
    <citation type="journal article" date="2019" name="Int. J. Syst. Evol. Microbiol.">
        <title>Capsulimonas corticalis gen. nov., sp. nov., an aerobic capsulated bacterium, of a novel bacterial order, Capsulimonadales ord. nov., of the class Armatimonadia of the phylum Armatimonadetes.</title>
        <authorList>
            <person name="Li J."/>
            <person name="Kudo C."/>
            <person name="Tonouchi A."/>
        </authorList>
    </citation>
    <scope>NUCLEOTIDE SEQUENCE [LARGE SCALE GENOMIC DNA]</scope>
    <source>
        <strain evidence="8 9">AX-7</strain>
    </source>
</reference>
<dbReference type="EMBL" id="AP025739">
    <property type="protein sequence ID" value="BDI31081.1"/>
    <property type="molecule type" value="Genomic_DNA"/>
</dbReference>
<dbReference type="Pfam" id="PF08544">
    <property type="entry name" value="GHMP_kinases_C"/>
    <property type="match status" value="1"/>
</dbReference>
<dbReference type="GO" id="GO:0005524">
    <property type="term" value="F:ATP binding"/>
    <property type="evidence" value="ECO:0007669"/>
    <property type="project" value="UniProtKB-KW"/>
</dbReference>
<evidence type="ECO:0000256" key="2">
    <source>
        <dbReference type="ARBA" id="ARBA00022741"/>
    </source>
</evidence>
<evidence type="ECO:0000256" key="4">
    <source>
        <dbReference type="ARBA" id="ARBA00022840"/>
    </source>
</evidence>
<evidence type="ECO:0000259" key="7">
    <source>
        <dbReference type="Pfam" id="PF08544"/>
    </source>
</evidence>
<dbReference type="GO" id="GO:0006012">
    <property type="term" value="P:galactose metabolic process"/>
    <property type="evidence" value="ECO:0007669"/>
    <property type="project" value="UniProtKB-KW"/>
</dbReference>
<dbReference type="InterPro" id="IPR006204">
    <property type="entry name" value="GHMP_kinase_N_dom"/>
</dbReference>
<dbReference type="InterPro" id="IPR006206">
    <property type="entry name" value="Mevalonate/galactokinase"/>
</dbReference>